<comment type="caution">
    <text evidence="2">The sequence shown here is derived from an EMBL/GenBank/DDBJ whole genome shotgun (WGS) entry which is preliminary data.</text>
</comment>
<feature type="region of interest" description="Disordered" evidence="1">
    <location>
        <begin position="590"/>
        <end position="614"/>
    </location>
</feature>
<gene>
    <name evidence="2" type="ORF">SNE40_013196</name>
</gene>
<name>A0AAN8JIV2_PATCE</name>
<feature type="region of interest" description="Disordered" evidence="1">
    <location>
        <begin position="377"/>
        <end position="411"/>
    </location>
</feature>
<protein>
    <submittedName>
        <fullName evidence="2">Uncharacterized protein</fullName>
    </submittedName>
</protein>
<sequence>MEGTEFRNYPSWPTFHSLQRAYTPEYNEPIVQTTGICRNEMIADIAGKSTPSKQTTPEIKQASAVYDNAYVLSSSSYGNGTSRAVLCDSPPLNGCYGDENGADVLLSDNDKGRPDVIEIGAAVHHSKDYQTQISRHVTETSDVVLPCRHQNKAPRGSPRQGHGQMTAIDNPGIQLHLGTSGRPQCHRIYQTQLKGINQKVVGYNKHQDDDGTPLKPIHYDTEHREEKSSVRDFQTSGVFMESLRNIPQNTESICPEISEERLSIVNQQIHPLNDTRQYAVQYDHGDFNNTYKTVTLNANTSVSEMTQFQCRKDIEIQEHTEETESYFQQKAETCRRSNVEINEVKQPHIQQREENNDAFPKLIKGGFRVPTGAFITQTSRDCNDDKNDAKKFVPQPRKQDRHEDSFYDTPCKSPRFSLDHSMVYSQEPQFQLQDPPKSKLFKRQLSTSEAAHNVTDVYKKENARLKSTEDMLFQTSIQSPHIRKSSVIKTPTKKAGHVFVFPEIANTSQRQIDYRFEVNNNHVPAFGVPMANKNDSSTTTSEPFNVHGLYHSDKGRISEPMHHSPLCTPTMCPHRTQTAPMISHGYHNQFIPPEKRRPLRSQSNIEESPNKRSEEEMVAIKYNRSISQPIHHTDRGYNIVHNHQIGAADFEKIGEEYDLNDQDCIQIPRDYLQRNVRCKIDFEELKPEEYDLLVIPRTSNDPSLWSRRNSFHSPGVPTPISIPCRNSCSNNRQRAPGNYISVL</sequence>
<feature type="compositionally biased region" description="Basic and acidic residues" evidence="1">
    <location>
        <begin position="381"/>
        <end position="405"/>
    </location>
</feature>
<reference evidence="2 3" key="1">
    <citation type="submission" date="2024-01" db="EMBL/GenBank/DDBJ databases">
        <title>The genome of the rayed Mediterranean limpet Patella caerulea (Linnaeus, 1758).</title>
        <authorList>
            <person name="Anh-Thu Weber A."/>
            <person name="Halstead-Nussloch G."/>
        </authorList>
    </citation>
    <scope>NUCLEOTIDE SEQUENCE [LARGE SCALE GENOMIC DNA]</scope>
    <source>
        <strain evidence="2">AATW-2023a</strain>
        <tissue evidence="2">Whole specimen</tissue>
    </source>
</reference>
<accession>A0AAN8JIV2</accession>
<proteinExistence type="predicted"/>
<evidence type="ECO:0000256" key="1">
    <source>
        <dbReference type="SAM" id="MobiDB-lite"/>
    </source>
</evidence>
<dbReference type="EMBL" id="JAZGQO010000009">
    <property type="protein sequence ID" value="KAK6178402.1"/>
    <property type="molecule type" value="Genomic_DNA"/>
</dbReference>
<organism evidence="2 3">
    <name type="scientific">Patella caerulea</name>
    <name type="common">Rayed Mediterranean limpet</name>
    <dbReference type="NCBI Taxonomy" id="87958"/>
    <lineage>
        <taxon>Eukaryota</taxon>
        <taxon>Metazoa</taxon>
        <taxon>Spiralia</taxon>
        <taxon>Lophotrochozoa</taxon>
        <taxon>Mollusca</taxon>
        <taxon>Gastropoda</taxon>
        <taxon>Patellogastropoda</taxon>
        <taxon>Patelloidea</taxon>
        <taxon>Patellidae</taxon>
        <taxon>Patella</taxon>
    </lineage>
</organism>
<evidence type="ECO:0000313" key="2">
    <source>
        <dbReference type="EMBL" id="KAK6178402.1"/>
    </source>
</evidence>
<dbReference type="Proteomes" id="UP001347796">
    <property type="component" value="Unassembled WGS sequence"/>
</dbReference>
<evidence type="ECO:0000313" key="3">
    <source>
        <dbReference type="Proteomes" id="UP001347796"/>
    </source>
</evidence>
<keyword evidence="3" id="KW-1185">Reference proteome</keyword>
<dbReference type="AlphaFoldDB" id="A0AAN8JIV2"/>